<dbReference type="CDD" id="cd18793">
    <property type="entry name" value="SF2_C_SNF"/>
    <property type="match status" value="1"/>
</dbReference>
<sequence length="146" mass="16277">MNSKARIAAVKSLNDDPLKRIMIAGLKCGGQGLNLTMACRVICIDLWWNHSVEQQAFGRVFRIGQRNQTHLTRFAVRGTVDDRLLGKPKAIIVYSMQEEKSRVVDGAMMDDGRVVPQLSVEELASLFGYLTEDEDGNKVILPDNSN</sequence>
<accession>A0A9P8LA93</accession>
<evidence type="ECO:0000313" key="7">
    <source>
        <dbReference type="Proteomes" id="UP000750711"/>
    </source>
</evidence>
<evidence type="ECO:0000256" key="4">
    <source>
        <dbReference type="ARBA" id="ARBA00022840"/>
    </source>
</evidence>
<dbReference type="GO" id="GO:0005634">
    <property type="term" value="C:nucleus"/>
    <property type="evidence" value="ECO:0007669"/>
    <property type="project" value="TreeGrafter"/>
</dbReference>
<comment type="caution">
    <text evidence="6">The sequence shown here is derived from an EMBL/GenBank/DDBJ whole genome shotgun (WGS) entry which is preliminary data.</text>
</comment>
<dbReference type="GO" id="GO:0016787">
    <property type="term" value="F:hydrolase activity"/>
    <property type="evidence" value="ECO:0007669"/>
    <property type="project" value="UniProtKB-KW"/>
</dbReference>
<organism evidence="6 7">
    <name type="scientific">Trichoglossum hirsutum</name>
    <dbReference type="NCBI Taxonomy" id="265104"/>
    <lineage>
        <taxon>Eukaryota</taxon>
        <taxon>Fungi</taxon>
        <taxon>Dikarya</taxon>
        <taxon>Ascomycota</taxon>
        <taxon>Pezizomycotina</taxon>
        <taxon>Geoglossomycetes</taxon>
        <taxon>Geoglossales</taxon>
        <taxon>Geoglossaceae</taxon>
        <taxon>Trichoglossum</taxon>
    </lineage>
</organism>
<evidence type="ECO:0000313" key="6">
    <source>
        <dbReference type="EMBL" id="KAH0558478.1"/>
    </source>
</evidence>
<reference evidence="6" key="1">
    <citation type="submission" date="2021-03" db="EMBL/GenBank/DDBJ databases">
        <title>Comparative genomics and phylogenomic investigation of the class Geoglossomycetes provide insights into ecological specialization and systematics.</title>
        <authorList>
            <person name="Melie T."/>
            <person name="Pirro S."/>
            <person name="Miller A.N."/>
            <person name="Quandt A."/>
        </authorList>
    </citation>
    <scope>NUCLEOTIDE SEQUENCE</scope>
    <source>
        <strain evidence="6">CAQ_001_2017</strain>
    </source>
</reference>
<dbReference type="InterPro" id="IPR049730">
    <property type="entry name" value="SNF2/RAD54-like_C"/>
</dbReference>
<dbReference type="SUPFAM" id="SSF52540">
    <property type="entry name" value="P-loop containing nucleoside triphosphate hydrolases"/>
    <property type="match status" value="1"/>
</dbReference>
<dbReference type="GO" id="GO:0005524">
    <property type="term" value="F:ATP binding"/>
    <property type="evidence" value="ECO:0007669"/>
    <property type="project" value="UniProtKB-KW"/>
</dbReference>
<keyword evidence="3" id="KW-0347">Helicase</keyword>
<dbReference type="GO" id="GO:0006281">
    <property type="term" value="P:DNA repair"/>
    <property type="evidence" value="ECO:0007669"/>
    <property type="project" value="TreeGrafter"/>
</dbReference>
<feature type="domain" description="Helicase C-terminal" evidence="5">
    <location>
        <begin position="1"/>
        <end position="64"/>
    </location>
</feature>
<dbReference type="Gene3D" id="3.40.50.300">
    <property type="entry name" value="P-loop containing nucleotide triphosphate hydrolases"/>
    <property type="match status" value="1"/>
</dbReference>
<gene>
    <name evidence="6" type="ORF">GP486_004865</name>
</gene>
<evidence type="ECO:0000256" key="3">
    <source>
        <dbReference type="ARBA" id="ARBA00022806"/>
    </source>
</evidence>
<name>A0A9P8LA93_9PEZI</name>
<dbReference type="Pfam" id="PF00271">
    <property type="entry name" value="Helicase_C"/>
    <property type="match status" value="1"/>
</dbReference>
<dbReference type="PANTHER" id="PTHR45626:SF17">
    <property type="entry name" value="HELICASE-LIKE TRANSCRIPTION FACTOR"/>
    <property type="match status" value="1"/>
</dbReference>
<proteinExistence type="predicted"/>
<dbReference type="PANTHER" id="PTHR45626">
    <property type="entry name" value="TRANSCRIPTION TERMINATION FACTOR 2-RELATED"/>
    <property type="match status" value="1"/>
</dbReference>
<keyword evidence="1" id="KW-0547">Nucleotide-binding</keyword>
<keyword evidence="7" id="KW-1185">Reference proteome</keyword>
<keyword evidence="4" id="KW-0067">ATP-binding</keyword>
<keyword evidence="2" id="KW-0378">Hydrolase</keyword>
<dbReference type="InterPro" id="IPR050628">
    <property type="entry name" value="SNF2_RAD54_helicase_TF"/>
</dbReference>
<evidence type="ECO:0000256" key="1">
    <source>
        <dbReference type="ARBA" id="ARBA00022741"/>
    </source>
</evidence>
<dbReference type="EMBL" id="JAGHQM010000834">
    <property type="protein sequence ID" value="KAH0558478.1"/>
    <property type="molecule type" value="Genomic_DNA"/>
</dbReference>
<dbReference type="Proteomes" id="UP000750711">
    <property type="component" value="Unassembled WGS sequence"/>
</dbReference>
<dbReference type="GO" id="GO:0008094">
    <property type="term" value="F:ATP-dependent activity, acting on DNA"/>
    <property type="evidence" value="ECO:0007669"/>
    <property type="project" value="TreeGrafter"/>
</dbReference>
<evidence type="ECO:0000259" key="5">
    <source>
        <dbReference type="Pfam" id="PF00271"/>
    </source>
</evidence>
<dbReference type="GO" id="GO:0004386">
    <property type="term" value="F:helicase activity"/>
    <property type="evidence" value="ECO:0007669"/>
    <property type="project" value="UniProtKB-KW"/>
</dbReference>
<protein>
    <recommendedName>
        <fullName evidence="5">Helicase C-terminal domain-containing protein</fullName>
    </recommendedName>
</protein>
<dbReference type="InterPro" id="IPR027417">
    <property type="entry name" value="P-loop_NTPase"/>
</dbReference>
<evidence type="ECO:0000256" key="2">
    <source>
        <dbReference type="ARBA" id="ARBA00022801"/>
    </source>
</evidence>
<dbReference type="InterPro" id="IPR001650">
    <property type="entry name" value="Helicase_C-like"/>
</dbReference>
<dbReference type="AlphaFoldDB" id="A0A9P8LA93"/>